<comment type="caution">
    <text evidence="1">The sequence shown here is derived from an EMBL/GenBank/DDBJ whole genome shotgun (WGS) entry which is preliminary data.</text>
</comment>
<organism evidence="1">
    <name type="scientific">Agrobacterium rosae</name>
    <dbReference type="NCBI Taxonomy" id="1972867"/>
    <lineage>
        <taxon>Bacteria</taxon>
        <taxon>Pseudomonadati</taxon>
        <taxon>Pseudomonadota</taxon>
        <taxon>Alphaproteobacteria</taxon>
        <taxon>Hyphomicrobiales</taxon>
        <taxon>Rhizobiaceae</taxon>
        <taxon>Rhizobium/Agrobacterium group</taxon>
        <taxon>Agrobacterium</taxon>
    </lineage>
</organism>
<dbReference type="EMBL" id="JAVRAF010000018">
    <property type="protein sequence ID" value="MDX8305402.1"/>
    <property type="molecule type" value="Genomic_DNA"/>
</dbReference>
<dbReference type="PROSITE" id="PS00141">
    <property type="entry name" value="ASP_PROTEASE"/>
    <property type="match status" value="1"/>
</dbReference>
<protein>
    <submittedName>
        <fullName evidence="1">Uncharacterized protein</fullName>
    </submittedName>
</protein>
<accession>A0AAW9FFL4</accession>
<dbReference type="InterPro" id="IPR001969">
    <property type="entry name" value="Aspartic_peptidase_AS"/>
</dbReference>
<sequence length="108" mass="12144">MRHFSTLSLTTDFIGDLVRDANRIDRLDAFQKRRMLERAVATIKDLREAVGIPNGPGRDVVLDIHTTALSVERGWRDDSQVRDTFLLAVGMIRDLHIVLDSGTTVSLI</sequence>
<evidence type="ECO:0000313" key="1">
    <source>
        <dbReference type="EMBL" id="MDX8305402.1"/>
    </source>
</evidence>
<dbReference type="RefSeq" id="WP_320203576.1">
    <property type="nucleotide sequence ID" value="NZ_CP192782.1"/>
</dbReference>
<dbReference type="GO" id="GO:0004190">
    <property type="term" value="F:aspartic-type endopeptidase activity"/>
    <property type="evidence" value="ECO:0007669"/>
    <property type="project" value="InterPro"/>
</dbReference>
<gene>
    <name evidence="1" type="ORF">RMR22_24475</name>
</gene>
<reference evidence="1" key="1">
    <citation type="journal article" date="2023" name="Phytobiomes J">
        <title>Deciphering the key players within the bacterial microbiota associated with aerial crown gall tumors on rhododendron: Insights into the gallobiome.</title>
        <authorList>
            <person name="Kuzmanovic N."/>
            <person name="Nesme J."/>
            <person name="Wolf J."/>
            <person name="Neumann-Schaal M."/>
            <person name="Petersen J."/>
            <person name="Fernandez-Gnecco G."/>
            <person name="Sproeer C."/>
            <person name="Bunk B."/>
            <person name="Overmann J."/>
            <person name="Sorensen S.J."/>
            <person name="Idczak E."/>
            <person name="Smalla K."/>
        </authorList>
    </citation>
    <scope>NUCLEOTIDE SEQUENCE</scope>
    <source>
        <strain evidence="1">Rho-11.1</strain>
    </source>
</reference>
<proteinExistence type="predicted"/>
<dbReference type="GO" id="GO:0006508">
    <property type="term" value="P:proteolysis"/>
    <property type="evidence" value="ECO:0007669"/>
    <property type="project" value="InterPro"/>
</dbReference>
<dbReference type="AlphaFoldDB" id="A0AAW9FFL4"/>
<name>A0AAW9FFL4_9HYPH</name>